<evidence type="ECO:0000256" key="5">
    <source>
        <dbReference type="ARBA" id="ARBA00023180"/>
    </source>
</evidence>
<feature type="compositionally biased region" description="Low complexity" evidence="6">
    <location>
        <begin position="139"/>
        <end position="217"/>
    </location>
</feature>
<evidence type="ECO:0000259" key="8">
    <source>
        <dbReference type="PROSITE" id="PS51485"/>
    </source>
</evidence>
<accession>A0AAW1Y979</accession>
<evidence type="ECO:0000256" key="6">
    <source>
        <dbReference type="SAM" id="MobiDB-lite"/>
    </source>
</evidence>
<keyword evidence="4" id="KW-0186">Copper</keyword>
<comment type="caution">
    <text evidence="9">The sequence shown here is derived from an EMBL/GenBank/DDBJ whole genome shotgun (WGS) entry which is preliminary data.</text>
</comment>
<proteinExistence type="predicted"/>
<reference evidence="9 10" key="1">
    <citation type="journal article" date="2023" name="G3 (Bethesda)">
        <title>A chromosome-length genome assembly and annotation of blackberry (Rubus argutus, cv. 'Hillquist').</title>
        <authorList>
            <person name="Bruna T."/>
            <person name="Aryal R."/>
            <person name="Dudchenko O."/>
            <person name="Sargent D.J."/>
            <person name="Mead D."/>
            <person name="Buti M."/>
            <person name="Cavallini A."/>
            <person name="Hytonen T."/>
            <person name="Andres J."/>
            <person name="Pham M."/>
            <person name="Weisz D."/>
            <person name="Mascagni F."/>
            <person name="Usai G."/>
            <person name="Natali L."/>
            <person name="Bassil N."/>
            <person name="Fernandez G.E."/>
            <person name="Lomsadze A."/>
            <person name="Armour M."/>
            <person name="Olukolu B."/>
            <person name="Poorten T."/>
            <person name="Britton C."/>
            <person name="Davik J."/>
            <person name="Ashrafi H."/>
            <person name="Aiden E.L."/>
            <person name="Borodovsky M."/>
            <person name="Worthington M."/>
        </authorList>
    </citation>
    <scope>NUCLEOTIDE SEQUENCE [LARGE SCALE GENOMIC DNA]</scope>
    <source>
        <strain evidence="9">PI 553951</strain>
    </source>
</reference>
<evidence type="ECO:0000256" key="2">
    <source>
        <dbReference type="ARBA" id="ARBA00022723"/>
    </source>
</evidence>
<dbReference type="Gene3D" id="2.60.40.420">
    <property type="entry name" value="Cupredoxins - blue copper proteins"/>
    <property type="match status" value="1"/>
</dbReference>
<dbReference type="GO" id="GO:0009055">
    <property type="term" value="F:electron transfer activity"/>
    <property type="evidence" value="ECO:0007669"/>
    <property type="project" value="InterPro"/>
</dbReference>
<dbReference type="Proteomes" id="UP001457282">
    <property type="component" value="Unassembled WGS sequence"/>
</dbReference>
<keyword evidence="2" id="KW-0479">Metal-binding</keyword>
<feature type="compositionally biased region" description="Pro residues" evidence="6">
    <location>
        <begin position="224"/>
        <end position="244"/>
    </location>
</feature>
<evidence type="ECO:0000256" key="7">
    <source>
        <dbReference type="SAM" id="SignalP"/>
    </source>
</evidence>
<evidence type="ECO:0000313" key="10">
    <source>
        <dbReference type="Proteomes" id="UP001457282"/>
    </source>
</evidence>
<feature type="chain" id="PRO_5043654516" description="Phytocyanin domain-containing protein" evidence="7">
    <location>
        <begin position="17"/>
        <end position="272"/>
    </location>
</feature>
<dbReference type="Pfam" id="PF02298">
    <property type="entry name" value="Cu_bind_like"/>
    <property type="match status" value="1"/>
</dbReference>
<dbReference type="AlphaFoldDB" id="A0AAW1Y979"/>
<dbReference type="PROSITE" id="PS51485">
    <property type="entry name" value="PHYTOCYANIN"/>
    <property type="match status" value="1"/>
</dbReference>
<evidence type="ECO:0000313" key="9">
    <source>
        <dbReference type="EMBL" id="KAK9945393.1"/>
    </source>
</evidence>
<dbReference type="EMBL" id="JBEDUW010000002">
    <property type="protein sequence ID" value="KAK9945393.1"/>
    <property type="molecule type" value="Genomic_DNA"/>
</dbReference>
<organism evidence="9 10">
    <name type="scientific">Rubus argutus</name>
    <name type="common">Southern blackberry</name>
    <dbReference type="NCBI Taxonomy" id="59490"/>
    <lineage>
        <taxon>Eukaryota</taxon>
        <taxon>Viridiplantae</taxon>
        <taxon>Streptophyta</taxon>
        <taxon>Embryophyta</taxon>
        <taxon>Tracheophyta</taxon>
        <taxon>Spermatophyta</taxon>
        <taxon>Magnoliopsida</taxon>
        <taxon>eudicotyledons</taxon>
        <taxon>Gunneridae</taxon>
        <taxon>Pentapetalae</taxon>
        <taxon>rosids</taxon>
        <taxon>fabids</taxon>
        <taxon>Rosales</taxon>
        <taxon>Rosaceae</taxon>
        <taxon>Rosoideae</taxon>
        <taxon>Rosoideae incertae sedis</taxon>
        <taxon>Rubus</taxon>
    </lineage>
</organism>
<dbReference type="InterPro" id="IPR003245">
    <property type="entry name" value="Phytocyanin_dom"/>
</dbReference>
<keyword evidence="7" id="KW-0732">Signal</keyword>
<dbReference type="FunFam" id="2.60.40.420:FF:000003">
    <property type="entry name" value="Blue copper"/>
    <property type="match status" value="1"/>
</dbReference>
<feature type="region of interest" description="Disordered" evidence="6">
    <location>
        <begin position="124"/>
        <end position="253"/>
    </location>
</feature>
<keyword evidence="5" id="KW-0325">Glycoprotein</keyword>
<dbReference type="CDD" id="cd04216">
    <property type="entry name" value="Phytocyanin"/>
    <property type="match status" value="1"/>
</dbReference>
<gene>
    <name evidence="9" type="ORF">M0R45_010913</name>
</gene>
<name>A0AAW1Y979_RUBAR</name>
<evidence type="ECO:0000256" key="3">
    <source>
        <dbReference type="ARBA" id="ARBA00022982"/>
    </source>
</evidence>
<feature type="domain" description="Phytocyanin" evidence="8">
    <location>
        <begin position="24"/>
        <end position="124"/>
    </location>
</feature>
<dbReference type="InterPro" id="IPR039391">
    <property type="entry name" value="Phytocyanin-like"/>
</dbReference>
<dbReference type="GO" id="GO:0005886">
    <property type="term" value="C:plasma membrane"/>
    <property type="evidence" value="ECO:0007669"/>
    <property type="project" value="TreeGrafter"/>
</dbReference>
<evidence type="ECO:0000256" key="4">
    <source>
        <dbReference type="ARBA" id="ARBA00023008"/>
    </source>
</evidence>
<keyword evidence="1" id="KW-0813">Transport</keyword>
<sequence length="272" mass="28156">MALAIIPMLLISLAMALFGVGFGALHEVGDSNGWTDKGVNYESWASTKNFTVGDFLHFKYARKENNVVRVFHKDFRSCNPKNRIDMKRTGNDYILLNRPGNFFFISSVNGHCHSGQKVHVSVSKSVPSLSPGPAPTPSLVPSSSPSFSPKVSPTSSPTSSPTTSPTSPIAAPQVAPIAAPNAAPTATPKAPLTAAPTAGPTAAPKAGPTIAPTAGPTVDGPPITDSPPDLPVDFIPVPPAAPPSPHKKSSAPSIHSSMPVLMAVGVIAYFVV</sequence>
<dbReference type="GO" id="GO:0046872">
    <property type="term" value="F:metal ion binding"/>
    <property type="evidence" value="ECO:0007669"/>
    <property type="project" value="UniProtKB-KW"/>
</dbReference>
<evidence type="ECO:0000256" key="1">
    <source>
        <dbReference type="ARBA" id="ARBA00022448"/>
    </source>
</evidence>
<dbReference type="PANTHER" id="PTHR33021:SF339">
    <property type="entry name" value="OS07G0570600 PROTEIN"/>
    <property type="match status" value="1"/>
</dbReference>
<dbReference type="SUPFAM" id="SSF49503">
    <property type="entry name" value="Cupredoxins"/>
    <property type="match status" value="1"/>
</dbReference>
<dbReference type="PANTHER" id="PTHR33021">
    <property type="entry name" value="BLUE COPPER PROTEIN"/>
    <property type="match status" value="1"/>
</dbReference>
<feature type="signal peptide" evidence="7">
    <location>
        <begin position="1"/>
        <end position="16"/>
    </location>
</feature>
<dbReference type="InterPro" id="IPR008972">
    <property type="entry name" value="Cupredoxin"/>
</dbReference>
<keyword evidence="10" id="KW-1185">Reference proteome</keyword>
<keyword evidence="3" id="KW-0249">Electron transport</keyword>
<protein>
    <recommendedName>
        <fullName evidence="8">Phytocyanin domain-containing protein</fullName>
    </recommendedName>
</protein>